<evidence type="ECO:0000256" key="1">
    <source>
        <dbReference type="SAM" id="Phobius"/>
    </source>
</evidence>
<name>A0A1M5SQS2_9FLAO</name>
<keyword evidence="1" id="KW-0812">Transmembrane</keyword>
<dbReference type="RefSeq" id="WP_072979266.1">
    <property type="nucleotide sequence ID" value="NZ_FQXT01000001.1"/>
</dbReference>
<dbReference type="EMBL" id="QOVN01000004">
    <property type="protein sequence ID" value="RXG28896.1"/>
    <property type="molecule type" value="Genomic_DNA"/>
</dbReference>
<dbReference type="GO" id="GO:0006508">
    <property type="term" value="P:proteolysis"/>
    <property type="evidence" value="ECO:0007669"/>
    <property type="project" value="UniProtKB-KW"/>
</dbReference>
<evidence type="ECO:0000259" key="2">
    <source>
        <dbReference type="Pfam" id="PF02517"/>
    </source>
</evidence>
<feature type="transmembrane region" description="Helical" evidence="1">
    <location>
        <begin position="70"/>
        <end position="91"/>
    </location>
</feature>
<dbReference type="Pfam" id="PF02517">
    <property type="entry name" value="Rce1-like"/>
    <property type="match status" value="1"/>
</dbReference>
<evidence type="ECO:0000313" key="5">
    <source>
        <dbReference type="Proteomes" id="UP000184240"/>
    </source>
</evidence>
<evidence type="ECO:0000313" key="6">
    <source>
        <dbReference type="Proteomes" id="UP000290037"/>
    </source>
</evidence>
<proteinExistence type="predicted"/>
<feature type="transmembrane region" description="Helical" evidence="1">
    <location>
        <begin position="147"/>
        <end position="169"/>
    </location>
</feature>
<feature type="transmembrane region" description="Helical" evidence="1">
    <location>
        <begin position="32"/>
        <end position="54"/>
    </location>
</feature>
<dbReference type="Proteomes" id="UP000184240">
    <property type="component" value="Unassembled WGS sequence"/>
</dbReference>
<reference evidence="5" key="2">
    <citation type="submission" date="2016-11" db="EMBL/GenBank/DDBJ databases">
        <authorList>
            <person name="Varghese N."/>
            <person name="Submissions S."/>
        </authorList>
    </citation>
    <scope>NUCLEOTIDE SEQUENCE [LARGE SCALE GENOMIC DNA]</scope>
    <source>
        <strain evidence="5">DSM 19859</strain>
    </source>
</reference>
<evidence type="ECO:0000313" key="3">
    <source>
        <dbReference type="EMBL" id="RXG28896.1"/>
    </source>
</evidence>
<dbReference type="InterPro" id="IPR003675">
    <property type="entry name" value="Rce1/LyrA-like_dom"/>
</dbReference>
<keyword evidence="1" id="KW-0472">Membrane</keyword>
<dbReference type="AlphaFoldDB" id="A0A1M5SQS2"/>
<dbReference type="Proteomes" id="UP000290037">
    <property type="component" value="Unassembled WGS sequence"/>
</dbReference>
<keyword evidence="4" id="KW-0378">Hydrolase</keyword>
<sequence length="306" mass="35873">MGLRSRIRIINTFIKNPDDTPYAISVWEKVKFLVSGIIYDFGFAFLFLILMSLIEPLTKGYENVLNQELYSFWMSILLITIVPPILEEFVFRFPLKYKRNYLLRLIAYLFKLDIETFWKKHLRIIVYIFSAAFGFVHMSNYSNVDLWFFILSPILVGAQLFAGIIFSFFRLKLGFIWAILGHFSHNFILIMMAFLFYHNVMIPLVDDDAVKIEAAGLAFEVEETSILHFDTTQQGNLLCLEAQNYSLQKLVDSLYTSDTLKLRDNELINLHLLSKQDSGYTKLKFLETLQEHYVFKKVVDSTRNQK</sequence>
<dbReference type="OrthoDB" id="1443714at2"/>
<feature type="transmembrane region" description="Helical" evidence="1">
    <location>
        <begin position="176"/>
        <end position="197"/>
    </location>
</feature>
<reference evidence="3 6" key="3">
    <citation type="submission" date="2018-07" db="EMBL/GenBank/DDBJ databases">
        <title>Leeuwenhoekiella genomics.</title>
        <authorList>
            <person name="Tahon G."/>
            <person name="Willems A."/>
        </authorList>
    </citation>
    <scope>NUCLEOTIDE SEQUENCE [LARGE SCALE GENOMIC DNA]</scope>
    <source>
        <strain evidence="3 6">LMG 24856</strain>
    </source>
</reference>
<dbReference type="GO" id="GO:0080120">
    <property type="term" value="P:CAAX-box protein maturation"/>
    <property type="evidence" value="ECO:0007669"/>
    <property type="project" value="UniProtKB-ARBA"/>
</dbReference>
<keyword evidence="4" id="KW-0645">Protease</keyword>
<protein>
    <submittedName>
        <fullName evidence="3">CAAX prenyl protease-like protein</fullName>
    </submittedName>
    <submittedName>
        <fullName evidence="4">CAAX protease self-immunity</fullName>
    </submittedName>
</protein>
<accession>A0A1M5SQS2</accession>
<dbReference type="STRING" id="573501.SAMN04487999_0118"/>
<reference evidence="4" key="1">
    <citation type="submission" date="2016-11" db="EMBL/GenBank/DDBJ databases">
        <authorList>
            <person name="Jaros S."/>
            <person name="Januszkiewicz K."/>
            <person name="Wedrychowicz H."/>
        </authorList>
    </citation>
    <scope>NUCLEOTIDE SEQUENCE [LARGE SCALE GENOMIC DNA]</scope>
    <source>
        <strain evidence="4">DSM 19859</strain>
    </source>
</reference>
<dbReference type="GO" id="GO:0004175">
    <property type="term" value="F:endopeptidase activity"/>
    <property type="evidence" value="ECO:0007669"/>
    <property type="project" value="UniProtKB-ARBA"/>
</dbReference>
<evidence type="ECO:0000313" key="4">
    <source>
        <dbReference type="EMBL" id="SHH40668.1"/>
    </source>
</evidence>
<feature type="transmembrane region" description="Helical" evidence="1">
    <location>
        <begin position="124"/>
        <end position="141"/>
    </location>
</feature>
<keyword evidence="6" id="KW-1185">Reference proteome</keyword>
<dbReference type="EMBL" id="FQXT01000001">
    <property type="protein sequence ID" value="SHH40668.1"/>
    <property type="molecule type" value="Genomic_DNA"/>
</dbReference>
<feature type="domain" description="CAAX prenyl protease 2/Lysostaphin resistance protein A-like" evidence="2">
    <location>
        <begin position="72"/>
        <end position="188"/>
    </location>
</feature>
<keyword evidence="1" id="KW-1133">Transmembrane helix</keyword>
<organism evidence="4 5">
    <name type="scientific">Leeuwenhoekiella palythoae</name>
    <dbReference type="NCBI Taxonomy" id="573501"/>
    <lineage>
        <taxon>Bacteria</taxon>
        <taxon>Pseudomonadati</taxon>
        <taxon>Bacteroidota</taxon>
        <taxon>Flavobacteriia</taxon>
        <taxon>Flavobacteriales</taxon>
        <taxon>Flavobacteriaceae</taxon>
        <taxon>Leeuwenhoekiella</taxon>
    </lineage>
</organism>
<gene>
    <name evidence="3" type="ORF">DSM01_2358</name>
    <name evidence="4" type="ORF">SAMN04487999_0118</name>
</gene>